<protein>
    <submittedName>
        <fullName evidence="2">Uncharacterized protein</fullName>
    </submittedName>
</protein>
<feature type="non-terminal residue" evidence="2">
    <location>
        <position position="1"/>
    </location>
</feature>
<evidence type="ECO:0000313" key="2">
    <source>
        <dbReference type="EMBL" id="EKC43485.1"/>
    </source>
</evidence>
<dbReference type="AlphaFoldDB" id="K1RPD7"/>
<dbReference type="EMBL" id="AJWY01014533">
    <property type="protein sequence ID" value="EKC43485.1"/>
    <property type="molecule type" value="Genomic_DNA"/>
</dbReference>
<feature type="compositionally biased region" description="Basic and acidic residues" evidence="1">
    <location>
        <begin position="1"/>
        <end position="35"/>
    </location>
</feature>
<proteinExistence type="predicted"/>
<name>K1RPD7_9ZZZZ</name>
<evidence type="ECO:0000256" key="1">
    <source>
        <dbReference type="SAM" id="MobiDB-lite"/>
    </source>
</evidence>
<accession>K1RPD7</accession>
<reference evidence="2" key="1">
    <citation type="journal article" date="2013" name="Environ. Microbiol.">
        <title>Microbiota from the distal guts of lean and obese adolescents exhibit partial functional redundancy besides clear differences in community structure.</title>
        <authorList>
            <person name="Ferrer M."/>
            <person name="Ruiz A."/>
            <person name="Lanza F."/>
            <person name="Haange S.B."/>
            <person name="Oberbach A."/>
            <person name="Till H."/>
            <person name="Bargiela R."/>
            <person name="Campoy C."/>
            <person name="Segura M.T."/>
            <person name="Richter M."/>
            <person name="von Bergen M."/>
            <person name="Seifert J."/>
            <person name="Suarez A."/>
        </authorList>
    </citation>
    <scope>NUCLEOTIDE SEQUENCE</scope>
</reference>
<gene>
    <name evidence="2" type="ORF">LEA_21120</name>
</gene>
<feature type="region of interest" description="Disordered" evidence="1">
    <location>
        <begin position="1"/>
        <end position="50"/>
    </location>
</feature>
<organism evidence="2">
    <name type="scientific">human gut metagenome</name>
    <dbReference type="NCBI Taxonomy" id="408170"/>
    <lineage>
        <taxon>unclassified sequences</taxon>
        <taxon>metagenomes</taxon>
        <taxon>organismal metagenomes</taxon>
    </lineage>
</organism>
<comment type="caution">
    <text evidence="2">The sequence shown here is derived from an EMBL/GenBank/DDBJ whole genome shotgun (WGS) entry which is preliminary data.</text>
</comment>
<sequence>GDRSNKKTTSKEGRPSRAERGYIEERGPKTKDDWKQFFNSDNNKKKKSKK</sequence>